<evidence type="ECO:0000313" key="2">
    <source>
        <dbReference type="EMBL" id="KAI1890447.1"/>
    </source>
</evidence>
<feature type="compositionally biased region" description="Polar residues" evidence="1">
    <location>
        <begin position="79"/>
        <end position="95"/>
    </location>
</feature>
<dbReference type="OrthoDB" id="8752803at2759"/>
<evidence type="ECO:0000256" key="1">
    <source>
        <dbReference type="SAM" id="MobiDB-lite"/>
    </source>
</evidence>
<comment type="caution">
    <text evidence="2">The sequence shown here is derived from an EMBL/GenBank/DDBJ whole genome shotgun (WGS) entry which is preliminary data.</text>
</comment>
<keyword evidence="3" id="KW-1185">Reference proteome</keyword>
<dbReference type="AlphaFoldDB" id="A0A8T3D4E2"/>
<reference evidence="2" key="1">
    <citation type="submission" date="2021-01" db="EMBL/GenBank/DDBJ databases">
        <authorList>
            <person name="Zahm M."/>
            <person name="Roques C."/>
            <person name="Cabau C."/>
            <person name="Klopp C."/>
            <person name="Donnadieu C."/>
            <person name="Jouanno E."/>
            <person name="Lampietro C."/>
            <person name="Louis A."/>
            <person name="Herpin A."/>
            <person name="Echchiki A."/>
            <person name="Berthelot C."/>
            <person name="Parey E."/>
            <person name="Roest-Crollius H."/>
            <person name="Braasch I."/>
            <person name="Postlethwait J."/>
            <person name="Bobe J."/>
            <person name="Montfort J."/>
            <person name="Bouchez O."/>
            <person name="Begum T."/>
            <person name="Mejri S."/>
            <person name="Adams A."/>
            <person name="Chen W.-J."/>
            <person name="Guiguen Y."/>
        </authorList>
    </citation>
    <scope>NUCLEOTIDE SEQUENCE</scope>
    <source>
        <tissue evidence="2">Blood</tissue>
    </source>
</reference>
<organism evidence="2 3">
    <name type="scientific">Albula goreensis</name>
    <dbReference type="NCBI Taxonomy" id="1534307"/>
    <lineage>
        <taxon>Eukaryota</taxon>
        <taxon>Metazoa</taxon>
        <taxon>Chordata</taxon>
        <taxon>Craniata</taxon>
        <taxon>Vertebrata</taxon>
        <taxon>Euteleostomi</taxon>
        <taxon>Actinopterygii</taxon>
        <taxon>Neopterygii</taxon>
        <taxon>Teleostei</taxon>
        <taxon>Albuliformes</taxon>
        <taxon>Albulidae</taxon>
        <taxon>Albula</taxon>
    </lineage>
</organism>
<feature type="compositionally biased region" description="Low complexity" evidence="1">
    <location>
        <begin position="113"/>
        <end position="141"/>
    </location>
</feature>
<name>A0A8T3D4E2_9TELE</name>
<evidence type="ECO:0000313" key="3">
    <source>
        <dbReference type="Proteomes" id="UP000829720"/>
    </source>
</evidence>
<feature type="region of interest" description="Disordered" evidence="1">
    <location>
        <begin position="113"/>
        <end position="155"/>
    </location>
</feature>
<protein>
    <submittedName>
        <fullName evidence="2">Uncharacterized protein</fullName>
    </submittedName>
</protein>
<sequence>MDTNAAFSLSLLYRNDPIYSLCASDLMTASQTVNNNFIKEQKKLVKTLKKLEHQKLVRMRQLSEEKRQFAALMRRKLSQRGSSAQSANNTSAVTTEPSVRAFSACHATASCTRESSARSSARSSAKSSASSKTSTKSTQSTYPLSPQHPLSLYKNTRIRLGAM</sequence>
<dbReference type="EMBL" id="JAERUA010000014">
    <property type="protein sequence ID" value="KAI1890447.1"/>
    <property type="molecule type" value="Genomic_DNA"/>
</dbReference>
<proteinExistence type="predicted"/>
<accession>A0A8T3D4E2</accession>
<feature type="region of interest" description="Disordered" evidence="1">
    <location>
        <begin position="75"/>
        <end position="95"/>
    </location>
</feature>
<dbReference type="Proteomes" id="UP000829720">
    <property type="component" value="Unassembled WGS sequence"/>
</dbReference>
<gene>
    <name evidence="2" type="ORF">AGOR_G00153800</name>
</gene>